<keyword evidence="1" id="KW-0472">Membrane</keyword>
<feature type="transmembrane region" description="Helical" evidence="1">
    <location>
        <begin position="199"/>
        <end position="222"/>
    </location>
</feature>
<reference evidence="2 3" key="1">
    <citation type="submission" date="2018-04" db="EMBL/GenBank/DDBJ databases">
        <title>Genomic Encyclopedia of Type Strains, Phase IV (KMG-IV): sequencing the most valuable type-strain genomes for metagenomic binning, comparative biology and taxonomic classification.</title>
        <authorList>
            <person name="Goeker M."/>
        </authorList>
    </citation>
    <scope>NUCLEOTIDE SEQUENCE [LARGE SCALE GENOMIC DNA]</scope>
    <source>
        <strain evidence="2 3">DSM 20705</strain>
    </source>
</reference>
<feature type="transmembrane region" description="Helical" evidence="1">
    <location>
        <begin position="33"/>
        <end position="51"/>
    </location>
</feature>
<keyword evidence="1" id="KW-1133">Transmembrane helix</keyword>
<dbReference type="AlphaFoldDB" id="A0A2U1E6R8"/>
<proteinExistence type="predicted"/>
<comment type="caution">
    <text evidence="2">The sequence shown here is derived from an EMBL/GenBank/DDBJ whole genome shotgun (WGS) entry which is preliminary data.</text>
</comment>
<dbReference type="RefSeq" id="WP_116479490.1">
    <property type="nucleotide sequence ID" value="NZ_QEKV01000001.1"/>
</dbReference>
<dbReference type="Proteomes" id="UP000245793">
    <property type="component" value="Unassembled WGS sequence"/>
</dbReference>
<evidence type="ECO:0000313" key="2">
    <source>
        <dbReference type="EMBL" id="PVY95552.1"/>
    </source>
</evidence>
<organism evidence="2 3">
    <name type="scientific">Ezakiella coagulans</name>
    <dbReference type="NCBI Taxonomy" id="46507"/>
    <lineage>
        <taxon>Bacteria</taxon>
        <taxon>Bacillati</taxon>
        <taxon>Bacillota</taxon>
        <taxon>Tissierellia</taxon>
        <taxon>Ezakiella</taxon>
    </lineage>
</organism>
<protein>
    <submittedName>
        <fullName evidence="2">Uncharacterized protein</fullName>
    </submittedName>
</protein>
<evidence type="ECO:0000256" key="1">
    <source>
        <dbReference type="SAM" id="Phobius"/>
    </source>
</evidence>
<accession>A0A2U1E6R8</accession>
<keyword evidence="3" id="KW-1185">Reference proteome</keyword>
<feature type="transmembrane region" description="Helical" evidence="1">
    <location>
        <begin position="148"/>
        <end position="172"/>
    </location>
</feature>
<sequence length="331" mass="37334">MTFDKKIRDKNAAGGYGIRGIFKDTFEFVSKNLLVVVILLSIIVSIIPAISGDGFLLNKTTTLESRTGIMKTEVETDSPMESLQKAVQAIVNILFLVYFFRKAKGYEFRDRGVYGKAIAKSILMSLFVSLVSLFPLILLMVITAYLPIFMVFVAFVAIALAYFTSTAQIAVVEDPDRKIMSSLKVALSTFKKKGYVKNILIIVLITFFITFGAILIINFAVFKNFEFWKSFRALTKIFESGIGGHILIFVISFVINAISFYLNSAVAAVYLIYTEGSDDLEQYPDNLEGYNADVFNKYGENEHEAENKSNFFDEYEKNFYKGKDEENDGEK</sequence>
<feature type="transmembrane region" description="Helical" evidence="1">
    <location>
        <begin position="121"/>
        <end position="142"/>
    </location>
</feature>
<feature type="transmembrane region" description="Helical" evidence="1">
    <location>
        <begin position="242"/>
        <end position="273"/>
    </location>
</feature>
<dbReference type="EMBL" id="QEKV01000001">
    <property type="protein sequence ID" value="PVY95552.1"/>
    <property type="molecule type" value="Genomic_DNA"/>
</dbReference>
<name>A0A2U1E6R8_9FIRM</name>
<evidence type="ECO:0000313" key="3">
    <source>
        <dbReference type="Proteomes" id="UP000245793"/>
    </source>
</evidence>
<feature type="transmembrane region" description="Helical" evidence="1">
    <location>
        <begin position="82"/>
        <end position="100"/>
    </location>
</feature>
<keyword evidence="1" id="KW-0812">Transmembrane</keyword>
<gene>
    <name evidence="2" type="ORF">C7381_10178</name>
</gene>